<dbReference type="EMBL" id="JBHTAX010000008">
    <property type="protein sequence ID" value="MFC7193352.1"/>
    <property type="molecule type" value="Genomic_DNA"/>
</dbReference>
<comment type="caution">
    <text evidence="1">The sequence shown here is derived from an EMBL/GenBank/DDBJ whole genome shotgun (WGS) entry which is preliminary data.</text>
</comment>
<dbReference type="Proteomes" id="UP001596417">
    <property type="component" value="Unassembled WGS sequence"/>
</dbReference>
<reference evidence="1 2" key="1">
    <citation type="journal article" date="2019" name="Int. J. Syst. Evol. Microbiol.">
        <title>The Global Catalogue of Microorganisms (GCM) 10K type strain sequencing project: providing services to taxonomists for standard genome sequencing and annotation.</title>
        <authorList>
            <consortium name="The Broad Institute Genomics Platform"/>
            <consortium name="The Broad Institute Genome Sequencing Center for Infectious Disease"/>
            <person name="Wu L."/>
            <person name="Ma J."/>
        </authorList>
    </citation>
    <scope>NUCLEOTIDE SEQUENCE [LARGE SCALE GENOMIC DNA]</scope>
    <source>
        <strain evidence="1 2">RDMS1</strain>
    </source>
</reference>
<name>A0ABD5YYT1_9EURY</name>
<dbReference type="SUPFAM" id="SSF143011">
    <property type="entry name" value="RelE-like"/>
    <property type="match status" value="1"/>
</dbReference>
<evidence type="ECO:0000313" key="1">
    <source>
        <dbReference type="EMBL" id="MFC7193352.1"/>
    </source>
</evidence>
<dbReference type="AlphaFoldDB" id="A0ABD5YYT1"/>
<dbReference type="RefSeq" id="WP_390207155.1">
    <property type="nucleotide sequence ID" value="NZ_JBHSZC010000007.1"/>
</dbReference>
<sequence length="94" mass="11188">MNDAEDWDYRLTPRARDDLRALDADIAERIVHKLDDVVSSEFRAPPDWLEPLQGTEYQKPVIGDYRTLLLVRYIEHMLEVHHVGDRRNIYDRVL</sequence>
<organism evidence="1 2">
    <name type="scientific">Halocatena marina</name>
    <dbReference type="NCBI Taxonomy" id="2934937"/>
    <lineage>
        <taxon>Archaea</taxon>
        <taxon>Methanobacteriati</taxon>
        <taxon>Methanobacteriota</taxon>
        <taxon>Stenosarchaea group</taxon>
        <taxon>Halobacteria</taxon>
        <taxon>Halobacteriales</taxon>
        <taxon>Natronomonadaceae</taxon>
        <taxon>Halocatena</taxon>
    </lineage>
</organism>
<dbReference type="InterPro" id="IPR035093">
    <property type="entry name" value="RelE/ParE_toxin_dom_sf"/>
</dbReference>
<evidence type="ECO:0000313" key="2">
    <source>
        <dbReference type="Proteomes" id="UP001596417"/>
    </source>
</evidence>
<keyword evidence="2" id="KW-1185">Reference proteome</keyword>
<proteinExistence type="predicted"/>
<accession>A0ABD5YYT1</accession>
<protein>
    <submittedName>
        <fullName evidence="1">Type II toxin-antitoxin system RelE/ParE family toxin</fullName>
    </submittedName>
</protein>
<dbReference type="Gene3D" id="3.30.2310.20">
    <property type="entry name" value="RelE-like"/>
    <property type="match status" value="1"/>
</dbReference>
<gene>
    <name evidence="1" type="ORF">ACFQL7_28535</name>
</gene>